<dbReference type="GO" id="GO:0050909">
    <property type="term" value="P:sensory perception of taste"/>
    <property type="evidence" value="ECO:0007669"/>
    <property type="project" value="InterPro"/>
</dbReference>
<dbReference type="Proteomes" id="UP000887013">
    <property type="component" value="Unassembled WGS sequence"/>
</dbReference>
<evidence type="ECO:0000313" key="8">
    <source>
        <dbReference type="Proteomes" id="UP000887013"/>
    </source>
</evidence>
<dbReference type="AlphaFoldDB" id="A0A8X6NAB2"/>
<evidence type="ECO:0000256" key="2">
    <source>
        <dbReference type="ARBA" id="ARBA00022475"/>
    </source>
</evidence>
<organism evidence="7 8">
    <name type="scientific">Nephila pilipes</name>
    <name type="common">Giant wood spider</name>
    <name type="synonym">Nephila maculata</name>
    <dbReference type="NCBI Taxonomy" id="299642"/>
    <lineage>
        <taxon>Eukaryota</taxon>
        <taxon>Metazoa</taxon>
        <taxon>Ecdysozoa</taxon>
        <taxon>Arthropoda</taxon>
        <taxon>Chelicerata</taxon>
        <taxon>Arachnida</taxon>
        <taxon>Araneae</taxon>
        <taxon>Araneomorphae</taxon>
        <taxon>Entelegynae</taxon>
        <taxon>Araneoidea</taxon>
        <taxon>Nephilidae</taxon>
        <taxon>Nephila</taxon>
    </lineage>
</organism>
<dbReference type="GO" id="GO:0005886">
    <property type="term" value="C:plasma membrane"/>
    <property type="evidence" value="ECO:0007669"/>
    <property type="project" value="UniProtKB-SubCell"/>
</dbReference>
<keyword evidence="3 6" id="KW-0812">Transmembrane</keyword>
<comment type="caution">
    <text evidence="7">The sequence shown here is derived from an EMBL/GenBank/DDBJ whole genome shotgun (WGS) entry which is preliminary data.</text>
</comment>
<keyword evidence="4 6" id="KW-1133">Transmembrane helix</keyword>
<feature type="transmembrane region" description="Helical" evidence="6">
    <location>
        <begin position="94"/>
        <end position="114"/>
    </location>
</feature>
<keyword evidence="2" id="KW-1003">Cell membrane</keyword>
<evidence type="ECO:0008006" key="9">
    <source>
        <dbReference type="Google" id="ProtNLM"/>
    </source>
</evidence>
<evidence type="ECO:0000256" key="3">
    <source>
        <dbReference type="ARBA" id="ARBA00022692"/>
    </source>
</evidence>
<feature type="transmembrane region" description="Helical" evidence="6">
    <location>
        <begin position="166"/>
        <end position="190"/>
    </location>
</feature>
<evidence type="ECO:0000313" key="7">
    <source>
        <dbReference type="EMBL" id="GFT03778.1"/>
    </source>
</evidence>
<feature type="transmembrane region" description="Helical" evidence="6">
    <location>
        <begin position="320"/>
        <end position="342"/>
    </location>
</feature>
<keyword evidence="5 6" id="KW-0472">Membrane</keyword>
<feature type="transmembrane region" description="Helical" evidence="6">
    <location>
        <begin position="284"/>
        <end position="308"/>
    </location>
</feature>
<feature type="transmembrane region" description="Helical" evidence="6">
    <location>
        <begin position="120"/>
        <end position="138"/>
    </location>
</feature>
<feature type="transmembrane region" description="Helical" evidence="6">
    <location>
        <begin position="214"/>
        <end position="234"/>
    </location>
</feature>
<feature type="transmembrane region" description="Helical" evidence="6">
    <location>
        <begin position="399"/>
        <end position="420"/>
    </location>
</feature>
<gene>
    <name evidence="7" type="primary">AVEN_142535_1</name>
    <name evidence="7" type="ORF">NPIL_644951</name>
</gene>
<sequence>MVLRHADQISMGNIKSRARTFSVTSKPFVENISKLNFFKSKTTYLTMDHTENFKDSPFSPLLILFHFFGWIKLPCPESCRKREYFVYIWNSLRYLFYLVVIFTLAFKAVSVFLVSFSRTTLMTFIVLLFQTSVFVRVFRYRRTIMLLQRKLWKIFKRLHYTHRWKALKISTCVCVLLQTCIPILLAALYLKSNMNYSARLESKESPYILEGFKFYYLIIQDIWSALHILLLYALSAYLTTYFYIVCTCLKVLYLELVTQFPVFIAKDDYQTMIQVYQEITEVMIYFQDFFSYPAFINVLSSMAGLFWGSYSIVFQSQKDYIISVFLLGVVLNYFALLLAIMMPASAVNKAAKVAKNTVLSTPGWFPQHYGKLKMFICKRFKHQELALTLGKVYKIDTSLIISTLGTLISYGILVGTLGTVQKSSHNEIDMANCSDLQFKNL</sequence>
<comment type="subcellular location">
    <subcellularLocation>
        <location evidence="1">Cell membrane</location>
        <topology evidence="1">Multi-pass membrane protein</topology>
    </subcellularLocation>
</comment>
<name>A0A8X6NAB2_NEPPI</name>
<evidence type="ECO:0000256" key="4">
    <source>
        <dbReference type="ARBA" id="ARBA00022989"/>
    </source>
</evidence>
<dbReference type="Pfam" id="PF08395">
    <property type="entry name" value="7tm_7"/>
    <property type="match status" value="1"/>
</dbReference>
<keyword evidence="8" id="KW-1185">Reference proteome</keyword>
<accession>A0A8X6NAB2</accession>
<protein>
    <recommendedName>
        <fullName evidence="9">Gustatory receptor</fullName>
    </recommendedName>
</protein>
<evidence type="ECO:0000256" key="6">
    <source>
        <dbReference type="SAM" id="Phobius"/>
    </source>
</evidence>
<feature type="transmembrane region" description="Helical" evidence="6">
    <location>
        <begin position="241"/>
        <end position="264"/>
    </location>
</feature>
<dbReference type="EMBL" id="BMAW01102332">
    <property type="protein sequence ID" value="GFT03778.1"/>
    <property type="molecule type" value="Genomic_DNA"/>
</dbReference>
<evidence type="ECO:0000256" key="1">
    <source>
        <dbReference type="ARBA" id="ARBA00004651"/>
    </source>
</evidence>
<reference evidence="7" key="1">
    <citation type="submission" date="2020-08" db="EMBL/GenBank/DDBJ databases">
        <title>Multicomponent nature underlies the extraordinary mechanical properties of spider dragline silk.</title>
        <authorList>
            <person name="Kono N."/>
            <person name="Nakamura H."/>
            <person name="Mori M."/>
            <person name="Yoshida Y."/>
            <person name="Ohtoshi R."/>
            <person name="Malay A.D."/>
            <person name="Moran D.A.P."/>
            <person name="Tomita M."/>
            <person name="Numata K."/>
            <person name="Arakawa K."/>
        </authorList>
    </citation>
    <scope>NUCLEOTIDE SEQUENCE</scope>
</reference>
<dbReference type="InterPro" id="IPR013604">
    <property type="entry name" value="7TM_chemorcpt"/>
</dbReference>
<proteinExistence type="predicted"/>
<dbReference type="OrthoDB" id="6426972at2759"/>
<evidence type="ECO:0000256" key="5">
    <source>
        <dbReference type="ARBA" id="ARBA00023136"/>
    </source>
</evidence>